<comment type="caution">
    <text evidence="3">The sequence shown here is derived from an EMBL/GenBank/DDBJ whole genome shotgun (WGS) entry which is preliminary data.</text>
</comment>
<sequence length="461" mass="52085">MSDDEVTELSMEGNAKENVVESGVSKENGQGNVAVPYGEILVKLRKEKRTRKTRLTKSKHRLQKLAKMRATREEIESCIEEIWEILEEAQAVMDEMSVLALKMENTELQSEIMKESDSLQEETQEVIERAEERLTDMMLEAEKVTESVTVTPSVSVLSPPTTLQQAPQPSAPEQSPGIIGGTINRNLKALRVPKFDGTKATFEEFWCLFESLVDKSSEPVNIKMARLRECLSGRALEAIRGLGVSEAEYNEAKDIIQSKFGGERRQLRAYMEELEKTPPLRNNDVSSFDRFTDLVRVTVTKLKAEGRKAELGEGSLHGQLVKKLSGQQVESYSRWLNVHSKTPSVTDLCEWLKKEVAIKMEAVEMAHGLEQKPLSDPPFKKGNGSRSRTFLTEADRYGQQRPPCQFCGQSNHPIWYCKGYGALVVEERWKTAKEKKLCFRCLSKDHHGKDCRRTGRCGING</sequence>
<protein>
    <submittedName>
        <fullName evidence="3">Uncharacterized protein</fullName>
    </submittedName>
</protein>
<organism evidence="3 4">
    <name type="scientific">Paramuricea clavata</name>
    <name type="common">Red gorgonian</name>
    <name type="synonym">Violescent sea-whip</name>
    <dbReference type="NCBI Taxonomy" id="317549"/>
    <lineage>
        <taxon>Eukaryota</taxon>
        <taxon>Metazoa</taxon>
        <taxon>Cnidaria</taxon>
        <taxon>Anthozoa</taxon>
        <taxon>Octocorallia</taxon>
        <taxon>Malacalcyonacea</taxon>
        <taxon>Plexauridae</taxon>
        <taxon>Paramuricea</taxon>
    </lineage>
</organism>
<dbReference type="InterPro" id="IPR005312">
    <property type="entry name" value="DUF1759"/>
</dbReference>
<feature type="coiled-coil region" evidence="1">
    <location>
        <begin position="105"/>
        <end position="147"/>
    </location>
</feature>
<feature type="region of interest" description="Disordered" evidence="2">
    <location>
        <begin position="1"/>
        <end position="30"/>
    </location>
</feature>
<feature type="compositionally biased region" description="Low complexity" evidence="2">
    <location>
        <begin position="152"/>
        <end position="176"/>
    </location>
</feature>
<dbReference type="AlphaFoldDB" id="A0A7D9HNM7"/>
<dbReference type="OrthoDB" id="6375181at2759"/>
<dbReference type="EMBL" id="CACRXK020001417">
    <property type="protein sequence ID" value="CAB3989002.1"/>
    <property type="molecule type" value="Genomic_DNA"/>
</dbReference>
<dbReference type="PANTHER" id="PTHR47331:SF1">
    <property type="entry name" value="GAG-LIKE PROTEIN"/>
    <property type="match status" value="1"/>
</dbReference>
<evidence type="ECO:0000313" key="4">
    <source>
        <dbReference type="Proteomes" id="UP001152795"/>
    </source>
</evidence>
<evidence type="ECO:0000256" key="2">
    <source>
        <dbReference type="SAM" id="MobiDB-lite"/>
    </source>
</evidence>
<dbReference type="Proteomes" id="UP001152795">
    <property type="component" value="Unassembled WGS sequence"/>
</dbReference>
<dbReference type="Pfam" id="PF03564">
    <property type="entry name" value="DUF1759"/>
    <property type="match status" value="1"/>
</dbReference>
<proteinExistence type="predicted"/>
<feature type="region of interest" description="Disordered" evidence="2">
    <location>
        <begin position="152"/>
        <end position="179"/>
    </location>
</feature>
<accession>A0A7D9HNM7</accession>
<keyword evidence="1" id="KW-0175">Coiled coil</keyword>
<evidence type="ECO:0000256" key="1">
    <source>
        <dbReference type="SAM" id="Coils"/>
    </source>
</evidence>
<gene>
    <name evidence="3" type="ORF">PACLA_8A033483</name>
</gene>
<feature type="non-terminal residue" evidence="3">
    <location>
        <position position="461"/>
    </location>
</feature>
<evidence type="ECO:0000313" key="3">
    <source>
        <dbReference type="EMBL" id="CAB3989002.1"/>
    </source>
</evidence>
<name>A0A7D9HNM7_PARCT</name>
<reference evidence="3" key="1">
    <citation type="submission" date="2020-04" db="EMBL/GenBank/DDBJ databases">
        <authorList>
            <person name="Alioto T."/>
            <person name="Alioto T."/>
            <person name="Gomez Garrido J."/>
        </authorList>
    </citation>
    <scope>NUCLEOTIDE SEQUENCE</scope>
    <source>
        <strain evidence="3">A484AB</strain>
    </source>
</reference>
<dbReference type="PANTHER" id="PTHR47331">
    <property type="entry name" value="PHD-TYPE DOMAIN-CONTAINING PROTEIN"/>
    <property type="match status" value="1"/>
</dbReference>
<keyword evidence="4" id="KW-1185">Reference proteome</keyword>